<dbReference type="AlphaFoldDB" id="A0AAU9F562"/>
<dbReference type="Pfam" id="PF06808">
    <property type="entry name" value="DctM"/>
    <property type="match status" value="1"/>
</dbReference>
<evidence type="ECO:0000313" key="5">
    <source>
        <dbReference type="Proteomes" id="UP001366166"/>
    </source>
</evidence>
<organism evidence="4 5">
    <name type="scientific">Desulfoferula mesophila</name>
    <dbReference type="NCBI Taxonomy" id="3058419"/>
    <lineage>
        <taxon>Bacteria</taxon>
        <taxon>Pseudomonadati</taxon>
        <taxon>Thermodesulfobacteriota</taxon>
        <taxon>Desulfarculia</taxon>
        <taxon>Desulfarculales</taxon>
        <taxon>Desulfarculaceae</taxon>
        <taxon>Desulfoferula</taxon>
    </lineage>
</organism>
<feature type="transmembrane region" description="Helical" evidence="2">
    <location>
        <begin position="333"/>
        <end position="353"/>
    </location>
</feature>
<feature type="compositionally biased region" description="Low complexity" evidence="1">
    <location>
        <begin position="626"/>
        <end position="645"/>
    </location>
</feature>
<dbReference type="RefSeq" id="WP_338602853.1">
    <property type="nucleotide sequence ID" value="NZ_AP028679.1"/>
</dbReference>
<evidence type="ECO:0000259" key="3">
    <source>
        <dbReference type="Pfam" id="PF06808"/>
    </source>
</evidence>
<feature type="transmembrane region" description="Helical" evidence="2">
    <location>
        <begin position="517"/>
        <end position="536"/>
    </location>
</feature>
<feature type="transmembrane region" description="Helical" evidence="2">
    <location>
        <begin position="401"/>
        <end position="424"/>
    </location>
</feature>
<feature type="transmembrane region" description="Helical" evidence="2">
    <location>
        <begin position="47"/>
        <end position="66"/>
    </location>
</feature>
<dbReference type="Proteomes" id="UP001366166">
    <property type="component" value="Chromosome"/>
</dbReference>
<feature type="transmembrane region" description="Helical" evidence="2">
    <location>
        <begin position="548"/>
        <end position="574"/>
    </location>
</feature>
<dbReference type="NCBIfam" id="TIGR02123">
    <property type="entry name" value="TRAP_fused"/>
    <property type="match status" value="1"/>
</dbReference>
<feature type="transmembrane region" description="Helical" evidence="2">
    <location>
        <begin position="137"/>
        <end position="158"/>
    </location>
</feature>
<dbReference type="InterPro" id="IPR010656">
    <property type="entry name" value="DctM"/>
</dbReference>
<feature type="transmembrane region" description="Helical" evidence="2">
    <location>
        <begin position="586"/>
        <end position="616"/>
    </location>
</feature>
<feature type="transmembrane region" description="Helical" evidence="2">
    <location>
        <begin position="20"/>
        <end position="41"/>
    </location>
</feature>
<evidence type="ECO:0000256" key="2">
    <source>
        <dbReference type="SAM" id="Phobius"/>
    </source>
</evidence>
<dbReference type="EMBL" id="AP028679">
    <property type="protein sequence ID" value="BEQ16677.1"/>
    <property type="molecule type" value="Genomic_DNA"/>
</dbReference>
<dbReference type="KEGG" id="dmp:FAK_37430"/>
<proteinExistence type="predicted"/>
<feature type="transmembrane region" description="Helical" evidence="2">
    <location>
        <begin position="457"/>
        <end position="476"/>
    </location>
</feature>
<dbReference type="PANTHER" id="PTHR43849:SF2">
    <property type="entry name" value="BLL3936 PROTEIN"/>
    <property type="match status" value="1"/>
</dbReference>
<keyword evidence="2" id="KW-1133">Transmembrane helix</keyword>
<protein>
    <submittedName>
        <fullName evidence="4">C4-dicarboxylate ABC transporter</fullName>
    </submittedName>
</protein>
<sequence length="645" mass="68005">MADSDKQNNKMIMGMFPSRLDLAIALVAVVMALYHLINVYYSVVGTIEHRMIHLGLALTLVFLGALKAKRGRWFWWLLIVATLAVVTYLWLNLERLLFNIGFPTPPDVVVGFAVVFIVFTACYASFGFILPLMACLLLAYGFWGYLLGGPILSVNEIITTVDLTFGSYDLWGSILVISANVIFLFILFGGMLAALGANDFFLELGKVVGRYSRSGPAMTAVISSALMGMTTGQATPNIAVTGAFTIPLMKRVGYRPEVAASVEAAASGGAQIMPPIMGAGAFVMADLLGVPYADIISSAAIPAVLYFISVGFFVHFSALKNRVAPLTEEPDRATLWASAPLFVLPVLAIVLLFFWGYPAMFAAFWGIVGLLGLSLLRRRTRPPLARVLTGCVKGAITGAKVAVACATLGPIIALVTKTGLGLLVGYSVEAWSGGSLFLALAMSMGCVIILGLEVPTVAAYLVGAMVAIPALIRLGVEPIQAHMFAFYFGAFSGLTPPVGMAAIVASRIAEARYVKTAFYSMGAAGAGFLVPYVFAYNGSLLLTPGSDLGQLAVTVLLVILGLGLFQVGLVGYFLDRLKVWERLGSAASGLALLAVAATGTAWLLAPALALAAIILLGNYRKRRSGPQRAAAAGSPRPASAASSQT</sequence>
<gene>
    <name evidence="4" type="ORF">FAK_37430</name>
</gene>
<feature type="transmembrane region" description="Helical" evidence="2">
    <location>
        <begin position="299"/>
        <end position="321"/>
    </location>
</feature>
<feature type="transmembrane region" description="Helical" evidence="2">
    <location>
        <begin position="482"/>
        <end position="505"/>
    </location>
</feature>
<evidence type="ECO:0000256" key="1">
    <source>
        <dbReference type="SAM" id="MobiDB-lite"/>
    </source>
</evidence>
<accession>A0AAU9F562</accession>
<feature type="transmembrane region" description="Helical" evidence="2">
    <location>
        <begin position="170"/>
        <end position="196"/>
    </location>
</feature>
<dbReference type="PANTHER" id="PTHR43849">
    <property type="entry name" value="BLL3936 PROTEIN"/>
    <property type="match status" value="1"/>
</dbReference>
<keyword evidence="2" id="KW-0472">Membrane</keyword>
<evidence type="ECO:0000313" key="4">
    <source>
        <dbReference type="EMBL" id="BEQ16677.1"/>
    </source>
</evidence>
<feature type="transmembrane region" description="Helical" evidence="2">
    <location>
        <begin position="359"/>
        <end position="376"/>
    </location>
</feature>
<reference evidence="5" key="1">
    <citation type="journal article" date="2023" name="Arch. Microbiol.">
        <title>Desulfoferula mesophilus gen. nov. sp. nov., a mesophilic sulfate-reducing bacterium isolated from a brackish lake sediment.</title>
        <authorList>
            <person name="Watanabe T."/>
            <person name="Yabe T."/>
            <person name="Tsuji J.M."/>
            <person name="Fukui M."/>
        </authorList>
    </citation>
    <scope>NUCLEOTIDE SEQUENCE [LARGE SCALE GENOMIC DNA]</scope>
    <source>
        <strain evidence="5">12FAK</strain>
    </source>
</reference>
<feature type="transmembrane region" description="Helical" evidence="2">
    <location>
        <begin position="111"/>
        <end position="130"/>
    </location>
</feature>
<keyword evidence="2" id="KW-0812">Transmembrane</keyword>
<feature type="domain" description="TRAP C4-dicarboxylate transport system permease DctM subunit" evidence="3">
    <location>
        <begin position="114"/>
        <end position="542"/>
    </location>
</feature>
<keyword evidence="5" id="KW-1185">Reference proteome</keyword>
<feature type="transmembrane region" description="Helical" evidence="2">
    <location>
        <begin position="73"/>
        <end position="91"/>
    </location>
</feature>
<name>A0AAU9F562_9BACT</name>
<dbReference type="InterPro" id="IPR011853">
    <property type="entry name" value="TRAP_DctM-Dct_fused"/>
</dbReference>
<feature type="region of interest" description="Disordered" evidence="1">
    <location>
        <begin position="625"/>
        <end position="645"/>
    </location>
</feature>
<feature type="transmembrane region" description="Helical" evidence="2">
    <location>
        <begin position="430"/>
        <end position="450"/>
    </location>
</feature>